<organism evidence="2">
    <name type="scientific">hydrocarbon metagenome</name>
    <dbReference type="NCBI Taxonomy" id="938273"/>
    <lineage>
        <taxon>unclassified sequences</taxon>
        <taxon>metagenomes</taxon>
        <taxon>ecological metagenomes</taxon>
    </lineage>
</organism>
<dbReference type="InterPro" id="IPR005180">
    <property type="entry name" value="DUF302"/>
</dbReference>
<dbReference type="AlphaFoldDB" id="A0A0W8FRZ6"/>
<protein>
    <recommendedName>
        <fullName evidence="1">DUF302 domain-containing protein</fullName>
    </recommendedName>
</protein>
<accession>A0A0W8FRZ6</accession>
<dbReference type="CDD" id="cd14797">
    <property type="entry name" value="DUF302"/>
    <property type="match status" value="1"/>
</dbReference>
<dbReference type="PANTHER" id="PTHR38342">
    <property type="entry name" value="SLR5037 PROTEIN"/>
    <property type="match status" value="1"/>
</dbReference>
<reference evidence="2" key="1">
    <citation type="journal article" date="2015" name="Proc. Natl. Acad. Sci. U.S.A.">
        <title>Networks of energetic and metabolic interactions define dynamics in microbial communities.</title>
        <authorList>
            <person name="Embree M."/>
            <person name="Liu J.K."/>
            <person name="Al-Bassam M.M."/>
            <person name="Zengler K."/>
        </authorList>
    </citation>
    <scope>NUCLEOTIDE SEQUENCE</scope>
</reference>
<evidence type="ECO:0000259" key="1">
    <source>
        <dbReference type="Pfam" id="PF03625"/>
    </source>
</evidence>
<gene>
    <name evidence="2" type="ORF">ASZ90_006659</name>
</gene>
<comment type="caution">
    <text evidence="2">The sequence shown here is derived from an EMBL/GenBank/DDBJ whole genome shotgun (WGS) entry which is preliminary data.</text>
</comment>
<dbReference type="Pfam" id="PF03625">
    <property type="entry name" value="DUF302"/>
    <property type="match status" value="1"/>
</dbReference>
<sequence length="166" mass="18361">MKKIMRSMVIVVFILCSSVCALADQSKPQMFLQTESPKSLSETIKVFREEVAAGGWSILNATNMAGILSEKGYTIFPVLIFDVCSGKYSAKILAKDENRFVTPLMPCRISIYQTSQGEVIIARLNAKSMAPMFSPELAEIMTRSGGEIEVIIEKTISRLKQAKNKS</sequence>
<dbReference type="EMBL" id="LNQE01000899">
    <property type="protein sequence ID" value="KUG23553.1"/>
    <property type="molecule type" value="Genomic_DNA"/>
</dbReference>
<name>A0A0W8FRZ6_9ZZZZ</name>
<feature type="domain" description="DUF302" evidence="1">
    <location>
        <begin position="65"/>
        <end position="122"/>
    </location>
</feature>
<dbReference type="InterPro" id="IPR035923">
    <property type="entry name" value="TT1751-like_sf"/>
</dbReference>
<dbReference type="PANTHER" id="PTHR38342:SF1">
    <property type="entry name" value="SLR5037 PROTEIN"/>
    <property type="match status" value="1"/>
</dbReference>
<evidence type="ECO:0000313" key="2">
    <source>
        <dbReference type="EMBL" id="KUG23553.1"/>
    </source>
</evidence>
<dbReference type="SUPFAM" id="SSF103247">
    <property type="entry name" value="TT1751-like"/>
    <property type="match status" value="1"/>
</dbReference>
<proteinExistence type="predicted"/>
<dbReference type="Gene3D" id="3.30.310.70">
    <property type="entry name" value="TT1751-like domain"/>
    <property type="match status" value="1"/>
</dbReference>